<dbReference type="Proteomes" id="UP000307768">
    <property type="component" value="Unassembled WGS sequence"/>
</dbReference>
<dbReference type="OrthoDB" id="9957115at2"/>
<dbReference type="RefSeq" id="WP_149769655.1">
    <property type="nucleotide sequence ID" value="NZ_VDFQ02000003.1"/>
</dbReference>
<protein>
    <recommendedName>
        <fullName evidence="3">DUF6542 domain-containing protein</fullName>
    </recommendedName>
</protein>
<accession>A0A5Q6RX88</accession>
<dbReference type="InterPro" id="IPR046672">
    <property type="entry name" value="DUF6542"/>
</dbReference>
<comment type="caution">
    <text evidence="4">The sequence shown here is derived from an EMBL/GenBank/DDBJ whole genome shotgun (WGS) entry which is preliminary data.</text>
</comment>
<evidence type="ECO:0000259" key="3">
    <source>
        <dbReference type="Pfam" id="PF20177"/>
    </source>
</evidence>
<feature type="region of interest" description="Disordered" evidence="1">
    <location>
        <begin position="1"/>
        <end position="20"/>
    </location>
</feature>
<keyword evidence="2" id="KW-0472">Membrane</keyword>
<gene>
    <name evidence="4" type="ORF">FE697_011040</name>
</gene>
<dbReference type="EMBL" id="VDFQ02000003">
    <property type="protein sequence ID" value="KAA1422705.1"/>
    <property type="molecule type" value="Genomic_DNA"/>
</dbReference>
<dbReference type="AlphaFoldDB" id="A0A5Q6RX88"/>
<keyword evidence="2" id="KW-0812">Transmembrane</keyword>
<evidence type="ECO:0000256" key="1">
    <source>
        <dbReference type="SAM" id="MobiDB-lite"/>
    </source>
</evidence>
<feature type="transmembrane region" description="Helical" evidence="2">
    <location>
        <begin position="31"/>
        <end position="52"/>
    </location>
</feature>
<name>A0A5Q6RX88_9ACTN</name>
<feature type="transmembrane region" description="Helical" evidence="2">
    <location>
        <begin position="83"/>
        <end position="103"/>
    </location>
</feature>
<evidence type="ECO:0000313" key="4">
    <source>
        <dbReference type="EMBL" id="KAA1422705.1"/>
    </source>
</evidence>
<dbReference type="Pfam" id="PF20177">
    <property type="entry name" value="DUF6542"/>
    <property type="match status" value="1"/>
</dbReference>
<reference evidence="4 5" key="1">
    <citation type="submission" date="2019-09" db="EMBL/GenBank/DDBJ databases">
        <title>Mumia zhuanghuii sp. nov. isolated from the intestinal contents of plateau pika (Ochotona curzoniae) in the Qinghai-Tibet plateau of China.</title>
        <authorList>
            <person name="Tian Z."/>
        </authorList>
    </citation>
    <scope>NUCLEOTIDE SEQUENCE [LARGE SCALE GENOMIC DNA]</scope>
    <source>
        <strain evidence="5">350</strain>
    </source>
</reference>
<feature type="domain" description="DUF6542" evidence="3">
    <location>
        <begin position="31"/>
        <end position="151"/>
    </location>
</feature>
<evidence type="ECO:0000256" key="2">
    <source>
        <dbReference type="SAM" id="Phobius"/>
    </source>
</evidence>
<evidence type="ECO:0000313" key="5">
    <source>
        <dbReference type="Proteomes" id="UP000307768"/>
    </source>
</evidence>
<sequence>MQHWARLPRGSRRPAPRRRRSWTARAAEHDLTARSVVTIAILVGASTAWLEIATTGRLGWFFDVMFVLVSVTNALAASRDALYAAMVTPPVVLLAVLIVVAVIRPGAVDEPGSPPDASVVQLVAIAIIHHALAWAIALGAVLGITAWRRTAVRG</sequence>
<proteinExistence type="predicted"/>
<organism evidence="4 5">
    <name type="scientific">Mumia zhuanghuii</name>
    <dbReference type="NCBI Taxonomy" id="2585211"/>
    <lineage>
        <taxon>Bacteria</taxon>
        <taxon>Bacillati</taxon>
        <taxon>Actinomycetota</taxon>
        <taxon>Actinomycetes</taxon>
        <taxon>Propionibacteriales</taxon>
        <taxon>Nocardioidaceae</taxon>
        <taxon>Mumia</taxon>
    </lineage>
</organism>
<feature type="compositionally biased region" description="Basic residues" evidence="1">
    <location>
        <begin position="9"/>
        <end position="20"/>
    </location>
</feature>
<feature type="transmembrane region" description="Helical" evidence="2">
    <location>
        <begin position="123"/>
        <end position="147"/>
    </location>
</feature>
<feature type="transmembrane region" description="Helical" evidence="2">
    <location>
        <begin position="58"/>
        <end position="76"/>
    </location>
</feature>
<keyword evidence="2" id="KW-1133">Transmembrane helix</keyword>